<reference evidence="1 2" key="1">
    <citation type="submission" date="2016-02" db="EMBL/GenBank/DDBJ databases">
        <title>Biosynthesis of antibiotic leucinostatins and their inhibition on Phytophthora in bio-control Purpureocillium lilacinum.</title>
        <authorList>
            <person name="Wang G."/>
            <person name="Liu Z."/>
            <person name="Lin R."/>
            <person name="Li E."/>
            <person name="Mao Z."/>
            <person name="Ling J."/>
            <person name="Yin W."/>
            <person name="Xie B."/>
        </authorList>
    </citation>
    <scope>NUCLEOTIDE SEQUENCE [LARGE SCALE GENOMIC DNA]</scope>
    <source>
        <strain evidence="1">PLFJ-1</strain>
    </source>
</reference>
<protein>
    <submittedName>
        <fullName evidence="1">Uncharacterized protein</fullName>
    </submittedName>
</protein>
<dbReference type="Proteomes" id="UP000078340">
    <property type="component" value="Unassembled WGS sequence"/>
</dbReference>
<organism evidence="1 2">
    <name type="scientific">Purpureocillium lilacinum</name>
    <name type="common">Paecilomyces lilacinus</name>
    <dbReference type="NCBI Taxonomy" id="33203"/>
    <lineage>
        <taxon>Eukaryota</taxon>
        <taxon>Fungi</taxon>
        <taxon>Dikarya</taxon>
        <taxon>Ascomycota</taxon>
        <taxon>Pezizomycotina</taxon>
        <taxon>Sordariomycetes</taxon>
        <taxon>Hypocreomycetidae</taxon>
        <taxon>Hypocreales</taxon>
        <taxon>Ophiocordycipitaceae</taxon>
        <taxon>Purpureocillium</taxon>
    </lineage>
</organism>
<dbReference type="AlphaFoldDB" id="A0A179EWA3"/>
<comment type="caution">
    <text evidence="1">The sequence shown here is derived from an EMBL/GenBank/DDBJ whole genome shotgun (WGS) entry which is preliminary data.</text>
</comment>
<dbReference type="EMBL" id="LSBI01000106">
    <property type="protein sequence ID" value="OAQ57467.1"/>
    <property type="molecule type" value="Genomic_DNA"/>
</dbReference>
<evidence type="ECO:0000313" key="1">
    <source>
        <dbReference type="EMBL" id="OAQ57467.1"/>
    </source>
</evidence>
<accession>A0A179EWA3</accession>
<name>A0A179EWA3_PURLI</name>
<proteinExistence type="predicted"/>
<sequence>MTKTFSIFHLRAEGSATERCRVPDPGKTARQTGPRASNGCGLATTTQRKYSDSTIVSQILALCITISRTGCQIGCDAGLSCATRSWRLTTLVDSEVVCSAQWCGIGKPEEGVTRTCLARVREGGVVERWCRQGTTEGVARSRCQQGTSNWCCHKRMSGGGEKKVSPEVGVARERERVVSPGTRRGCCERWCRQGTKRRCQHKVESPGEGGVVSSLDASVARRLCLQGMRRGCCQGVAKIGCCQGLTGWRRHQKWLETGDDMRVLADGHVMHRWREGPLPCDKMIQNCGRLSCEACRTSG</sequence>
<gene>
    <name evidence="1" type="ORF">VFPFJ_11749</name>
</gene>
<evidence type="ECO:0000313" key="2">
    <source>
        <dbReference type="Proteomes" id="UP000078340"/>
    </source>
</evidence>